<keyword evidence="2" id="KW-1185">Reference proteome</keyword>
<dbReference type="AlphaFoldDB" id="A0A133V6W7"/>
<accession>A0A133V6W7</accession>
<dbReference type="EMBL" id="LHXX01000022">
    <property type="protein sequence ID" value="KXB02189.1"/>
    <property type="molecule type" value="Genomic_DNA"/>
</dbReference>
<evidence type="ECO:0008006" key="3">
    <source>
        <dbReference type="Google" id="ProtNLM"/>
    </source>
</evidence>
<proteinExistence type="predicted"/>
<evidence type="ECO:0000313" key="2">
    <source>
        <dbReference type="Proteomes" id="UP000070400"/>
    </source>
</evidence>
<evidence type="ECO:0000313" key="1">
    <source>
        <dbReference type="EMBL" id="KXB02189.1"/>
    </source>
</evidence>
<sequence>MEMNKKAKMSIDILDEEKGRKGFVGERLFKVYKWEILENLEGFRNLISTTDFFERPLRDISSELGIGQGIFREDVEFLEDVRGYGPPSFDYVGVREFEGEKQKVLLDVKTVTDVKSGVVLSPNQKKLIKPAKERGYEIYIVKMILSRNWKVDVEVCSI</sequence>
<gene>
    <name evidence="1" type="ORF">AKJ43_02270</name>
</gene>
<reference evidence="1 2" key="1">
    <citation type="journal article" date="2016" name="Sci. Rep.">
        <title>Metabolic traits of an uncultured archaeal lineage -MSBL1- from brine pools of the Red Sea.</title>
        <authorList>
            <person name="Mwirichia R."/>
            <person name="Alam I."/>
            <person name="Rashid M."/>
            <person name="Vinu M."/>
            <person name="Ba-Alawi W."/>
            <person name="Anthony Kamau A."/>
            <person name="Kamanda Ngugi D."/>
            <person name="Goker M."/>
            <person name="Klenk H.P."/>
            <person name="Bajic V."/>
            <person name="Stingl U."/>
        </authorList>
    </citation>
    <scope>NUCLEOTIDE SEQUENCE [LARGE SCALE GENOMIC DNA]</scope>
    <source>
        <strain evidence="1">SCGC-AAA261D19</strain>
    </source>
</reference>
<protein>
    <recommendedName>
        <fullName evidence="3">Protein NO VEIN C-terminal domain-containing protein</fullName>
    </recommendedName>
</protein>
<organism evidence="1 2">
    <name type="scientific">candidate division MSBL1 archaeon SCGC-AAA261D19</name>
    <dbReference type="NCBI Taxonomy" id="1698273"/>
    <lineage>
        <taxon>Archaea</taxon>
        <taxon>Methanobacteriati</taxon>
        <taxon>Methanobacteriota</taxon>
        <taxon>candidate division MSBL1</taxon>
    </lineage>
</organism>
<dbReference type="Proteomes" id="UP000070400">
    <property type="component" value="Unassembled WGS sequence"/>
</dbReference>
<comment type="caution">
    <text evidence="1">The sequence shown here is derived from an EMBL/GenBank/DDBJ whole genome shotgun (WGS) entry which is preliminary data.</text>
</comment>
<name>A0A133V6W7_9EURY</name>